<evidence type="ECO:0000313" key="3">
    <source>
        <dbReference type="Proteomes" id="UP000035425"/>
    </source>
</evidence>
<organism evidence="2 3">
    <name type="scientific">Protofrankia coriariae</name>
    <dbReference type="NCBI Taxonomy" id="1562887"/>
    <lineage>
        <taxon>Bacteria</taxon>
        <taxon>Bacillati</taxon>
        <taxon>Actinomycetota</taxon>
        <taxon>Actinomycetes</taxon>
        <taxon>Frankiales</taxon>
        <taxon>Frankiaceae</taxon>
        <taxon>Protofrankia</taxon>
    </lineage>
</organism>
<reference evidence="2 3" key="1">
    <citation type="submission" date="2014-12" db="EMBL/GenBank/DDBJ databases">
        <title>Frankia sp. BMG5.1 draft genome.</title>
        <authorList>
            <person name="Gtari M."/>
            <person name="Ghodhbane-Gtari F."/>
            <person name="Nouioui I."/>
            <person name="Ktari A."/>
            <person name="Hezbri K."/>
            <person name="Mimouni W."/>
            <person name="Sbissi I."/>
            <person name="Ayari A."/>
            <person name="Yamanaka T."/>
            <person name="Normand P."/>
            <person name="Tisa L.S."/>
            <person name="Boudabous A."/>
        </authorList>
    </citation>
    <scope>NUCLEOTIDE SEQUENCE [LARGE SCALE GENOMIC DNA]</scope>
    <source>
        <strain evidence="2 3">BMG5.1</strain>
    </source>
</reference>
<dbReference type="RefSeq" id="WP_047222553.1">
    <property type="nucleotide sequence ID" value="NZ_JWIO01000010.1"/>
</dbReference>
<proteinExistence type="predicted"/>
<gene>
    <name evidence="2" type="ORF">FrCorBMG51_08545</name>
</gene>
<name>A0ABR5F549_9ACTN</name>
<dbReference type="SUPFAM" id="SSF46955">
    <property type="entry name" value="Putative DNA-binding domain"/>
    <property type="match status" value="1"/>
</dbReference>
<protein>
    <recommendedName>
        <fullName evidence="1">Helix-turn-helix domain-containing protein</fullName>
    </recommendedName>
</protein>
<keyword evidence="3" id="KW-1185">Reference proteome</keyword>
<evidence type="ECO:0000259" key="1">
    <source>
        <dbReference type="Pfam" id="PF12728"/>
    </source>
</evidence>
<accession>A0ABR5F549</accession>
<dbReference type="Gene3D" id="1.10.1660.10">
    <property type="match status" value="1"/>
</dbReference>
<evidence type="ECO:0000313" key="2">
    <source>
        <dbReference type="EMBL" id="KLL11861.1"/>
    </source>
</evidence>
<comment type="caution">
    <text evidence="2">The sequence shown here is derived from an EMBL/GenBank/DDBJ whole genome shotgun (WGS) entry which is preliminary data.</text>
</comment>
<dbReference type="EMBL" id="JWIO01000010">
    <property type="protein sequence ID" value="KLL11861.1"/>
    <property type="molecule type" value="Genomic_DNA"/>
</dbReference>
<feature type="domain" description="Helix-turn-helix" evidence="1">
    <location>
        <begin position="25"/>
        <end position="59"/>
    </location>
</feature>
<dbReference type="Proteomes" id="UP000035425">
    <property type="component" value="Unassembled WGS sequence"/>
</dbReference>
<sequence length="69" mass="7520">MSDQDGIDPLISPGQAVALLRDKGLNVDARTLRRWATSGRIPARKIPSGQFRYRRSDVLVIADDLTGAA</sequence>
<dbReference type="InterPro" id="IPR009061">
    <property type="entry name" value="DNA-bd_dom_put_sf"/>
</dbReference>
<dbReference type="InterPro" id="IPR041657">
    <property type="entry name" value="HTH_17"/>
</dbReference>
<dbReference type="Pfam" id="PF12728">
    <property type="entry name" value="HTH_17"/>
    <property type="match status" value="1"/>
</dbReference>